<keyword evidence="2" id="KW-1185">Reference proteome</keyword>
<evidence type="ECO:0000313" key="1">
    <source>
        <dbReference type="EMBL" id="CAE8630758.1"/>
    </source>
</evidence>
<name>A0A813GZH5_POLGL</name>
<dbReference type="EMBL" id="CAJNNV010029946">
    <property type="protein sequence ID" value="CAE8630758.1"/>
    <property type="molecule type" value="Genomic_DNA"/>
</dbReference>
<dbReference type="OrthoDB" id="417510at2759"/>
<evidence type="ECO:0000313" key="2">
    <source>
        <dbReference type="Proteomes" id="UP000654075"/>
    </source>
</evidence>
<dbReference type="AlphaFoldDB" id="A0A813GZH5"/>
<protein>
    <submittedName>
        <fullName evidence="1">Uncharacterized protein</fullName>
    </submittedName>
</protein>
<reference evidence="1" key="1">
    <citation type="submission" date="2021-02" db="EMBL/GenBank/DDBJ databases">
        <authorList>
            <person name="Dougan E. K."/>
            <person name="Rhodes N."/>
            <person name="Thang M."/>
            <person name="Chan C."/>
        </authorList>
    </citation>
    <scope>NUCLEOTIDE SEQUENCE</scope>
</reference>
<proteinExistence type="predicted"/>
<dbReference type="Proteomes" id="UP000654075">
    <property type="component" value="Unassembled WGS sequence"/>
</dbReference>
<organism evidence="1 2">
    <name type="scientific">Polarella glacialis</name>
    <name type="common">Dinoflagellate</name>
    <dbReference type="NCBI Taxonomy" id="89957"/>
    <lineage>
        <taxon>Eukaryota</taxon>
        <taxon>Sar</taxon>
        <taxon>Alveolata</taxon>
        <taxon>Dinophyceae</taxon>
        <taxon>Suessiales</taxon>
        <taxon>Suessiaceae</taxon>
        <taxon>Polarella</taxon>
    </lineage>
</organism>
<gene>
    <name evidence="1" type="ORF">PGLA1383_LOCUS46981</name>
</gene>
<comment type="caution">
    <text evidence="1">The sequence shown here is derived from an EMBL/GenBank/DDBJ whole genome shotgun (WGS) entry which is preliminary data.</text>
</comment>
<sequence length="291" mass="32785">RQAPADQVVTPEALLRWIVCSLYMDEAIPTGVLLQWYYQLVTGVKLSHGQITALVESTPGMYLDPPAPKKQLSFRAVLEEPPPSFQGFVQDSMSTEEVVSTAAWAEARDLLSKGGWPLTDDTLYKYITVAAWLQNRSPVLASVSFGRLLRMVNICCHQHTILGVCDGLIVPYSQSEEYERLANAEAGQPTGVKSNEAYIRNWAELKDCLMQLIRLSPTEEVEVSQVKLQCRSRLHKELSETVFGHTTLSKLLDDPNFGPEFKINCHHSGRQRIALNIYKDLTSKIEHREQK</sequence>
<accession>A0A813GZH5</accession>
<feature type="non-terminal residue" evidence="1">
    <location>
        <position position="1"/>
    </location>
</feature>